<dbReference type="PRINTS" id="PR00142">
    <property type="entry name" value="RECA"/>
</dbReference>
<evidence type="ECO:0000256" key="1">
    <source>
        <dbReference type="ARBA" id="ARBA00009391"/>
    </source>
</evidence>
<dbReference type="PROSITE" id="PS50163">
    <property type="entry name" value="RECA_3"/>
    <property type="match status" value="1"/>
</dbReference>
<dbReference type="GO" id="GO:0008094">
    <property type="term" value="F:ATP-dependent activity, acting on DNA"/>
    <property type="evidence" value="ECO:0007669"/>
    <property type="project" value="InterPro"/>
</dbReference>
<evidence type="ECO:0000313" key="6">
    <source>
        <dbReference type="EMBL" id="DAD82659.1"/>
    </source>
</evidence>
<dbReference type="PANTHER" id="PTHR45900">
    <property type="entry name" value="RECA"/>
    <property type="match status" value="1"/>
</dbReference>
<accession>A0A8S5ML60</accession>
<dbReference type="InterPro" id="IPR049428">
    <property type="entry name" value="RecA-like_N"/>
</dbReference>
<proteinExistence type="inferred from homology"/>
<evidence type="ECO:0000256" key="4">
    <source>
        <dbReference type="ARBA" id="ARBA00023172"/>
    </source>
</evidence>
<dbReference type="InterPro" id="IPR013765">
    <property type="entry name" value="DNA_recomb/repair_RecA"/>
</dbReference>
<sequence length="391" mass="43608">MAKEVESISDILKKINKKFGDGVASFGVPKLITYGTLSLGSPSLDFCLYNSLTEGKFVELSGFESSGKTTLAFLIAASFIKKEKERNPENPRKILFVDAEAACDPEWAYIATGYDMNDPVVQTIYIEGSGQTAEEYFDTVIDLVKTGEIGLVIFDSLTMLVSQQIADESLEKKQMGGISSVLGDFCKRAVGLFNRNHCTFIGINGLTENISGYGDPFHTPGGKTWKRACMVRLRVKRGDFFNDDGEVIAKKDAQSPAGNVIEVYVEKTKVCKWDRKLGFSYLNYERGIDLIQDTIQVATYFGLIDDSTQGSYKLVDPETGEILVDEAGKELKIRGKKNVKPYFEEHPELFKSLYKKVYEMMEKKDDPNIVSFEKLLNIDVSEVIGDSSDEE</sequence>
<dbReference type="SUPFAM" id="SSF52540">
    <property type="entry name" value="P-loop containing nucleoside triphosphate hydrolases"/>
    <property type="match status" value="1"/>
</dbReference>
<dbReference type="GO" id="GO:0006281">
    <property type="term" value="P:DNA repair"/>
    <property type="evidence" value="ECO:0007669"/>
    <property type="project" value="InterPro"/>
</dbReference>
<dbReference type="GO" id="GO:0006310">
    <property type="term" value="P:DNA recombination"/>
    <property type="evidence" value="ECO:0007669"/>
    <property type="project" value="UniProtKB-KW"/>
</dbReference>
<comment type="similarity">
    <text evidence="1">Belongs to the RecA family.</text>
</comment>
<evidence type="ECO:0000259" key="5">
    <source>
        <dbReference type="PROSITE" id="PS50163"/>
    </source>
</evidence>
<keyword evidence="3" id="KW-0067">ATP-binding</keyword>
<keyword evidence="4" id="KW-0233">DNA recombination</keyword>
<evidence type="ECO:0000256" key="3">
    <source>
        <dbReference type="ARBA" id="ARBA00022840"/>
    </source>
</evidence>
<reference evidence="6" key="1">
    <citation type="journal article" date="2021" name="Proc. Natl. Acad. Sci. U.S.A.">
        <title>A Catalog of Tens of Thousands of Viruses from Human Metagenomes Reveals Hidden Associations with Chronic Diseases.</title>
        <authorList>
            <person name="Tisza M.J."/>
            <person name="Buck C.B."/>
        </authorList>
    </citation>
    <scope>NUCLEOTIDE SEQUENCE</scope>
    <source>
        <strain evidence="6">Ctrpg19</strain>
    </source>
</reference>
<dbReference type="InterPro" id="IPR020587">
    <property type="entry name" value="RecA_monomer-monomer_interface"/>
</dbReference>
<dbReference type="Gene3D" id="3.40.50.300">
    <property type="entry name" value="P-loop containing nucleotide triphosphate hydrolases"/>
    <property type="match status" value="1"/>
</dbReference>
<keyword evidence="2" id="KW-0547">Nucleotide-binding</keyword>
<dbReference type="Pfam" id="PF00154">
    <property type="entry name" value="RecA_N"/>
    <property type="match status" value="1"/>
</dbReference>
<feature type="domain" description="RecA family profile 2" evidence="5">
    <location>
        <begin position="213"/>
        <end position="293"/>
    </location>
</feature>
<dbReference type="GO" id="GO:0003697">
    <property type="term" value="F:single-stranded DNA binding"/>
    <property type="evidence" value="ECO:0007669"/>
    <property type="project" value="InterPro"/>
</dbReference>
<dbReference type="InterPro" id="IPR027417">
    <property type="entry name" value="P-loop_NTPase"/>
</dbReference>
<organism evidence="6">
    <name type="scientific">Siphoviridae sp. ctrpg19</name>
    <dbReference type="NCBI Taxonomy" id="2826481"/>
    <lineage>
        <taxon>Viruses</taxon>
        <taxon>Duplodnaviria</taxon>
        <taxon>Heunggongvirae</taxon>
        <taxon>Uroviricota</taxon>
        <taxon>Caudoviricetes</taxon>
    </lineage>
</organism>
<dbReference type="GO" id="GO:0005524">
    <property type="term" value="F:ATP binding"/>
    <property type="evidence" value="ECO:0007669"/>
    <property type="project" value="UniProtKB-KW"/>
</dbReference>
<name>A0A8S5ML60_9CAUD</name>
<evidence type="ECO:0000256" key="2">
    <source>
        <dbReference type="ARBA" id="ARBA00022741"/>
    </source>
</evidence>
<protein>
    <submittedName>
        <fullName evidence="6">Protein recA</fullName>
    </submittedName>
</protein>
<dbReference type="EMBL" id="BK014923">
    <property type="protein sequence ID" value="DAD82659.1"/>
    <property type="molecule type" value="Genomic_DNA"/>
</dbReference>
<dbReference type="PANTHER" id="PTHR45900:SF1">
    <property type="entry name" value="MITOCHONDRIAL DNA REPAIR PROTEIN RECA HOMOLOG-RELATED"/>
    <property type="match status" value="1"/>
</dbReference>